<evidence type="ECO:0000256" key="5">
    <source>
        <dbReference type="SAM" id="Phobius"/>
    </source>
</evidence>
<dbReference type="InterPro" id="IPR052241">
    <property type="entry name" value="SLC66/Scramblase_ANY1"/>
</dbReference>
<evidence type="ECO:0000313" key="6">
    <source>
        <dbReference type="EMBL" id="EDV25517.1"/>
    </source>
</evidence>
<evidence type="ECO:0000313" key="7">
    <source>
        <dbReference type="Proteomes" id="UP000009022"/>
    </source>
</evidence>
<keyword evidence="7" id="KW-1185">Reference proteome</keyword>
<dbReference type="PANTHER" id="PTHR14856:SF9">
    <property type="entry name" value="PQ-LOOP REPEAT-CONTAINING PROTEIN 1"/>
    <property type="match status" value="1"/>
</dbReference>
<dbReference type="GO" id="GO:0016020">
    <property type="term" value="C:membrane"/>
    <property type="evidence" value="ECO:0007669"/>
    <property type="project" value="UniProtKB-SubCell"/>
</dbReference>
<keyword evidence="4 5" id="KW-0472">Membrane</keyword>
<dbReference type="STRING" id="10228.B3RVL0"/>
<dbReference type="RefSeq" id="XP_002111550.1">
    <property type="nucleotide sequence ID" value="XM_002111514.1"/>
</dbReference>
<dbReference type="KEGG" id="tad:TRIADDRAFT_23940"/>
<evidence type="ECO:0000256" key="1">
    <source>
        <dbReference type="ARBA" id="ARBA00004141"/>
    </source>
</evidence>
<evidence type="ECO:0000256" key="3">
    <source>
        <dbReference type="ARBA" id="ARBA00022989"/>
    </source>
</evidence>
<reference evidence="6 7" key="1">
    <citation type="journal article" date="2008" name="Nature">
        <title>The Trichoplax genome and the nature of placozoans.</title>
        <authorList>
            <person name="Srivastava M."/>
            <person name="Begovic E."/>
            <person name="Chapman J."/>
            <person name="Putnam N.H."/>
            <person name="Hellsten U."/>
            <person name="Kawashima T."/>
            <person name="Kuo A."/>
            <person name="Mitros T."/>
            <person name="Salamov A."/>
            <person name="Carpenter M.L."/>
            <person name="Signorovitch A.Y."/>
            <person name="Moreno M.A."/>
            <person name="Kamm K."/>
            <person name="Grimwood J."/>
            <person name="Schmutz J."/>
            <person name="Shapiro H."/>
            <person name="Grigoriev I.V."/>
            <person name="Buss L.W."/>
            <person name="Schierwater B."/>
            <person name="Dellaporta S.L."/>
            <person name="Rokhsar D.S."/>
        </authorList>
    </citation>
    <scope>NUCLEOTIDE SEQUENCE [LARGE SCALE GENOMIC DNA]</scope>
    <source>
        <strain evidence="6 7">Grell-BS-1999</strain>
    </source>
</reference>
<dbReference type="OrthoDB" id="292213at2759"/>
<dbReference type="GeneID" id="6753262"/>
<dbReference type="AlphaFoldDB" id="B3RVL0"/>
<keyword evidence="3 5" id="KW-1133">Transmembrane helix</keyword>
<dbReference type="PhylomeDB" id="B3RVL0"/>
<dbReference type="Proteomes" id="UP000009022">
    <property type="component" value="Unassembled WGS sequence"/>
</dbReference>
<feature type="transmembrane region" description="Helical" evidence="5">
    <location>
        <begin position="42"/>
        <end position="65"/>
    </location>
</feature>
<dbReference type="InParanoid" id="B3RVL0"/>
<dbReference type="InterPro" id="IPR006603">
    <property type="entry name" value="PQ-loop_rpt"/>
</dbReference>
<dbReference type="PANTHER" id="PTHR14856">
    <property type="entry name" value="PQ-LOOP REPEAT-CONTAINING PROTEIN 1-LIKE PROTEIN"/>
    <property type="match status" value="1"/>
</dbReference>
<evidence type="ECO:0008006" key="8">
    <source>
        <dbReference type="Google" id="ProtNLM"/>
    </source>
</evidence>
<name>B3RVL0_TRIAD</name>
<feature type="transmembrane region" description="Helical" evidence="5">
    <location>
        <begin position="71"/>
        <end position="92"/>
    </location>
</feature>
<evidence type="ECO:0000256" key="4">
    <source>
        <dbReference type="ARBA" id="ARBA00023136"/>
    </source>
</evidence>
<feature type="transmembrane region" description="Helical" evidence="5">
    <location>
        <begin position="12"/>
        <end position="30"/>
    </location>
</feature>
<dbReference type="EMBL" id="DS985244">
    <property type="protein sequence ID" value="EDV25517.1"/>
    <property type="molecule type" value="Genomic_DNA"/>
</dbReference>
<keyword evidence="2 5" id="KW-0812">Transmembrane</keyword>
<dbReference type="CTD" id="6753262"/>
<accession>B3RVL0</accession>
<organism evidence="6 7">
    <name type="scientific">Trichoplax adhaerens</name>
    <name type="common">Trichoplax reptans</name>
    <dbReference type="NCBI Taxonomy" id="10228"/>
    <lineage>
        <taxon>Eukaryota</taxon>
        <taxon>Metazoa</taxon>
        <taxon>Placozoa</taxon>
        <taxon>Uniplacotomia</taxon>
        <taxon>Trichoplacea</taxon>
        <taxon>Trichoplacidae</taxon>
        <taxon>Trichoplax</taxon>
    </lineage>
</organism>
<dbReference type="Pfam" id="PF04193">
    <property type="entry name" value="PQ-loop"/>
    <property type="match status" value="1"/>
</dbReference>
<gene>
    <name evidence="6" type="ORF">TRIADDRAFT_23940</name>
</gene>
<evidence type="ECO:0000256" key="2">
    <source>
        <dbReference type="ARBA" id="ARBA00022692"/>
    </source>
</evidence>
<dbReference type="Gene3D" id="1.20.1280.290">
    <property type="match status" value="1"/>
</dbReference>
<dbReference type="eggNOG" id="KOG2913">
    <property type="taxonomic scope" value="Eukaryota"/>
</dbReference>
<protein>
    <recommendedName>
        <fullName evidence="8">PQ-loop repeat-containing protein 1</fullName>
    </recommendedName>
</protein>
<dbReference type="OMA" id="YLGMYCT"/>
<dbReference type="FunFam" id="1.20.1280.290:FF:000008">
    <property type="entry name" value="PQ-loop repeat-containing protein 1"/>
    <property type="match status" value="1"/>
</dbReference>
<dbReference type="HOGENOM" id="CLU_049047_5_1_1"/>
<comment type="subcellular location">
    <subcellularLocation>
        <location evidence="1">Membrane</location>
        <topology evidence="1">Multi-pass membrane protein</topology>
    </subcellularLocation>
</comment>
<proteinExistence type="predicted"/>
<sequence>MIPITSDNILKLITFGASTAMVFGGIVPYIPQYLDILQTKNADGFSIHVCLALLLANTLRIFFWIGHPFEMPLLLQSFVMNIAMLVMLQLCVKTRALSEIIIKPKSIFGTYNGQTPEIFVFIM</sequence>